<evidence type="ECO:0000259" key="6">
    <source>
        <dbReference type="Pfam" id="PF13193"/>
    </source>
</evidence>
<evidence type="ECO:0008006" key="8">
    <source>
        <dbReference type="Google" id="ProtNLM"/>
    </source>
</evidence>
<dbReference type="GO" id="GO:0016405">
    <property type="term" value="F:CoA-ligase activity"/>
    <property type="evidence" value="ECO:0007669"/>
    <property type="project" value="TreeGrafter"/>
</dbReference>
<sequence length="550" mass="61881">MPEPRMIDDAVHQYMHGLTTRLISKTGNPTDRYHLGKIILQSLMDAPDFVLQINGLTGESETCGSIAERSVRCAKSLRNLGLGHGDVMVLMAPNHLDVCVPLYAAFYLGIIVSALDWTLPTNELQQIFAFTKPAIIFCQTDTASKAQEALFNMKRDAHIITFDKGNDFCNFSDLMEKYSDDIPVEDFKCADFDPEESTAFIVSTSGTTGLPKGVAHSHKYFAITMSYIWARFKTFPTPTRLALITSPLQWSTAITSFIRSPIMRYTRLQTPMPLSLDHAYYLINTYRPTYSILSPTWMTTLLKPDNRHRCDFTSFELLMLCGLSTPQTLIEEAKTVSPNTEILNIFGMSELAGLGFYGDNSAPQSCGKPMECFQYRLINPDTKLDVYESNVPGELWIKGPCPFKGYFNDIEATKETYTKDGWLKTGDIFYRDENSNYFYVERLKLQLKCLYVRLSPLEIEGVIRQHPGVLDVAVTSVPHTELGDLPVACVVPRPGAIPSAEEIKNLVKNSLHDAKRLRGGVIFIDSMPMTATTKIHRRKLKQMALELPRA</sequence>
<dbReference type="AlphaFoldDB" id="A0A2A4JKH2"/>
<keyword evidence="4" id="KW-0576">Peroxisome</keyword>
<dbReference type="PANTHER" id="PTHR24096:SF149">
    <property type="entry name" value="AMP-BINDING DOMAIN-CONTAINING PROTEIN-RELATED"/>
    <property type="match status" value="1"/>
</dbReference>
<dbReference type="InterPro" id="IPR025110">
    <property type="entry name" value="AMP-bd_C"/>
</dbReference>
<dbReference type="PANTHER" id="PTHR24096">
    <property type="entry name" value="LONG-CHAIN-FATTY-ACID--COA LIGASE"/>
    <property type="match status" value="1"/>
</dbReference>
<gene>
    <name evidence="7" type="ORF">B5V51_1372</name>
</gene>
<dbReference type="Pfam" id="PF00501">
    <property type="entry name" value="AMP-binding"/>
    <property type="match status" value="1"/>
</dbReference>
<evidence type="ECO:0000313" key="7">
    <source>
        <dbReference type="EMBL" id="PCG71900.1"/>
    </source>
</evidence>
<dbReference type="InterPro" id="IPR045851">
    <property type="entry name" value="AMP-bd_C_sf"/>
</dbReference>
<protein>
    <recommendedName>
        <fullName evidence="8">Luciferin 4-monooxygenase</fullName>
    </recommendedName>
</protein>
<dbReference type="SUPFAM" id="SSF56801">
    <property type="entry name" value="Acetyl-CoA synthetase-like"/>
    <property type="match status" value="1"/>
</dbReference>
<evidence type="ECO:0000256" key="2">
    <source>
        <dbReference type="ARBA" id="ARBA00006432"/>
    </source>
</evidence>
<name>A0A2A4JKH2_HELVI</name>
<dbReference type="Gene3D" id="3.30.300.30">
    <property type="match status" value="1"/>
</dbReference>
<evidence type="ECO:0000259" key="5">
    <source>
        <dbReference type="Pfam" id="PF00501"/>
    </source>
</evidence>
<feature type="domain" description="AMP-dependent synthetase/ligase" evidence="5">
    <location>
        <begin position="57"/>
        <end position="407"/>
    </location>
</feature>
<dbReference type="Pfam" id="PF13193">
    <property type="entry name" value="AMP-binding_C"/>
    <property type="match status" value="1"/>
</dbReference>
<proteinExistence type="inferred from homology"/>
<dbReference type="STRING" id="7102.A0A2A4JKH2"/>
<evidence type="ECO:0000256" key="4">
    <source>
        <dbReference type="ARBA" id="ARBA00023140"/>
    </source>
</evidence>
<dbReference type="Gene3D" id="3.40.50.12780">
    <property type="entry name" value="N-terminal domain of ligase-like"/>
    <property type="match status" value="1"/>
</dbReference>
<evidence type="ECO:0000256" key="3">
    <source>
        <dbReference type="ARBA" id="ARBA00022598"/>
    </source>
</evidence>
<dbReference type="EMBL" id="NWSH01001271">
    <property type="protein sequence ID" value="PCG71900.1"/>
    <property type="molecule type" value="Genomic_DNA"/>
</dbReference>
<evidence type="ECO:0000256" key="1">
    <source>
        <dbReference type="ARBA" id="ARBA00004275"/>
    </source>
</evidence>
<reference evidence="7" key="1">
    <citation type="submission" date="2017-09" db="EMBL/GenBank/DDBJ databases">
        <title>Contemporary evolution of a Lepidopteran species, Heliothis virescens, in response to modern agricultural practices.</title>
        <authorList>
            <person name="Fritz M.L."/>
            <person name="Deyonke A.M."/>
            <person name="Papanicolaou A."/>
            <person name="Micinski S."/>
            <person name="Westbrook J."/>
            <person name="Gould F."/>
        </authorList>
    </citation>
    <scope>NUCLEOTIDE SEQUENCE [LARGE SCALE GENOMIC DNA]</scope>
    <source>
        <strain evidence="7">HvINT-</strain>
        <tissue evidence="7">Whole body</tissue>
    </source>
</reference>
<accession>A0A2A4JKH2</accession>
<dbReference type="InterPro" id="IPR000873">
    <property type="entry name" value="AMP-dep_synth/lig_dom"/>
</dbReference>
<comment type="subcellular location">
    <subcellularLocation>
        <location evidence="1">Peroxisome</location>
    </subcellularLocation>
</comment>
<comment type="caution">
    <text evidence="7">The sequence shown here is derived from an EMBL/GenBank/DDBJ whole genome shotgun (WGS) entry which is preliminary data.</text>
</comment>
<comment type="similarity">
    <text evidence="2">Belongs to the ATP-dependent AMP-binding enzyme family.</text>
</comment>
<dbReference type="InterPro" id="IPR042099">
    <property type="entry name" value="ANL_N_sf"/>
</dbReference>
<keyword evidence="3" id="KW-0436">Ligase</keyword>
<feature type="domain" description="AMP-binding enzyme C-terminal" evidence="6">
    <location>
        <begin position="458"/>
        <end position="534"/>
    </location>
</feature>
<dbReference type="GO" id="GO:0005777">
    <property type="term" value="C:peroxisome"/>
    <property type="evidence" value="ECO:0007669"/>
    <property type="project" value="UniProtKB-SubCell"/>
</dbReference>
<organism evidence="7">
    <name type="scientific">Heliothis virescens</name>
    <name type="common">Tobacco budworm moth</name>
    <dbReference type="NCBI Taxonomy" id="7102"/>
    <lineage>
        <taxon>Eukaryota</taxon>
        <taxon>Metazoa</taxon>
        <taxon>Ecdysozoa</taxon>
        <taxon>Arthropoda</taxon>
        <taxon>Hexapoda</taxon>
        <taxon>Insecta</taxon>
        <taxon>Pterygota</taxon>
        <taxon>Neoptera</taxon>
        <taxon>Endopterygota</taxon>
        <taxon>Lepidoptera</taxon>
        <taxon>Glossata</taxon>
        <taxon>Ditrysia</taxon>
        <taxon>Noctuoidea</taxon>
        <taxon>Noctuidae</taxon>
        <taxon>Heliothinae</taxon>
        <taxon>Heliothis</taxon>
    </lineage>
</organism>